<reference evidence="2" key="1">
    <citation type="journal article" name="BMC Genomics">
        <title>Long-read sequencing and de novo genome assembly of marine medaka (Oryzias melastigma).</title>
        <authorList>
            <person name="Liang P."/>
            <person name="Saqib H.S.A."/>
            <person name="Ni X."/>
            <person name="Shen Y."/>
        </authorList>
    </citation>
    <scope>NUCLEOTIDE SEQUENCE</scope>
    <source>
        <strain evidence="2">Bigg-433</strain>
    </source>
</reference>
<proteinExistence type="predicted"/>
<dbReference type="Proteomes" id="UP000646548">
    <property type="component" value="Unassembled WGS sequence"/>
</dbReference>
<organism evidence="2 3">
    <name type="scientific">Oryzias melastigma</name>
    <name type="common">Marine medaka</name>
    <dbReference type="NCBI Taxonomy" id="30732"/>
    <lineage>
        <taxon>Eukaryota</taxon>
        <taxon>Metazoa</taxon>
        <taxon>Chordata</taxon>
        <taxon>Craniata</taxon>
        <taxon>Vertebrata</taxon>
        <taxon>Euteleostomi</taxon>
        <taxon>Actinopterygii</taxon>
        <taxon>Neopterygii</taxon>
        <taxon>Teleostei</taxon>
        <taxon>Neoteleostei</taxon>
        <taxon>Acanthomorphata</taxon>
        <taxon>Ovalentaria</taxon>
        <taxon>Atherinomorphae</taxon>
        <taxon>Beloniformes</taxon>
        <taxon>Adrianichthyidae</taxon>
        <taxon>Oryziinae</taxon>
        <taxon>Oryzias</taxon>
    </lineage>
</organism>
<evidence type="ECO:0000256" key="1">
    <source>
        <dbReference type="SAM" id="MobiDB-lite"/>
    </source>
</evidence>
<protein>
    <submittedName>
        <fullName evidence="2">Uncharacterized protein</fullName>
    </submittedName>
</protein>
<comment type="caution">
    <text evidence="2">The sequence shown here is derived from an EMBL/GenBank/DDBJ whole genome shotgun (WGS) entry which is preliminary data.</text>
</comment>
<dbReference type="EMBL" id="WKFB01000249">
    <property type="protein sequence ID" value="KAF6729889.1"/>
    <property type="molecule type" value="Genomic_DNA"/>
</dbReference>
<evidence type="ECO:0000313" key="2">
    <source>
        <dbReference type="EMBL" id="KAF6729889.1"/>
    </source>
</evidence>
<gene>
    <name evidence="2" type="ORF">FQA47_023332</name>
</gene>
<accession>A0A834CIN9</accession>
<evidence type="ECO:0000313" key="3">
    <source>
        <dbReference type="Proteomes" id="UP000646548"/>
    </source>
</evidence>
<dbReference type="AlphaFoldDB" id="A0A834CIN9"/>
<sequence>MHSPAFCHRSSTPSASVREENLSVATETLQVCTELFFSQRVKCETEESGRLAKTLQSILKHCNTKDRHQGEPARSQEHTKLSGVKKKRLFGSSSGKWDERSWKTFSRSEFGI</sequence>
<feature type="region of interest" description="Disordered" evidence="1">
    <location>
        <begin position="63"/>
        <end position="85"/>
    </location>
</feature>
<feature type="compositionally biased region" description="Basic and acidic residues" evidence="1">
    <location>
        <begin position="63"/>
        <end position="80"/>
    </location>
</feature>
<name>A0A834CIN9_ORYME</name>